<sequence>MASFYPVLQLGDPTALRDFLVQEFGFVVTFDSGWYVSLRAGNYELGLVKAGHLTISAKAEVTSTGFRLNLEVADVDALYQKMIVEGGHTELLGLRTEEFGQRHFIVEAPGGVLIDVITRTAPI</sequence>
<keyword evidence="3" id="KW-1185">Reference proteome</keyword>
<organism evidence="2 3">
    <name type="scientific">Micromonospora echinaurantiaca</name>
    <dbReference type="NCBI Taxonomy" id="47857"/>
    <lineage>
        <taxon>Bacteria</taxon>
        <taxon>Bacillati</taxon>
        <taxon>Actinomycetota</taxon>
        <taxon>Actinomycetes</taxon>
        <taxon>Micromonosporales</taxon>
        <taxon>Micromonosporaceae</taxon>
        <taxon>Micromonospora</taxon>
    </lineage>
</organism>
<evidence type="ECO:0000313" key="3">
    <source>
        <dbReference type="Proteomes" id="UP000198217"/>
    </source>
</evidence>
<dbReference type="InterPro" id="IPR037523">
    <property type="entry name" value="VOC_core"/>
</dbReference>
<dbReference type="AlphaFoldDB" id="A0A1C5IGW7"/>
<gene>
    <name evidence="2" type="ORF">GA0070609_3289</name>
</gene>
<reference evidence="2 3" key="1">
    <citation type="submission" date="2016-06" db="EMBL/GenBank/DDBJ databases">
        <authorList>
            <person name="Kjaerup R.B."/>
            <person name="Dalgaard T.S."/>
            <person name="Juul-Madsen H.R."/>
        </authorList>
    </citation>
    <scope>NUCLEOTIDE SEQUENCE [LARGE SCALE GENOMIC DNA]</scope>
    <source>
        <strain evidence="2 3">DSM 43904</strain>
    </source>
</reference>
<dbReference type="Proteomes" id="UP000198217">
    <property type="component" value="Chromosome I"/>
</dbReference>
<proteinExistence type="predicted"/>
<dbReference type="PROSITE" id="PS51819">
    <property type="entry name" value="VOC"/>
    <property type="match status" value="1"/>
</dbReference>
<evidence type="ECO:0000259" key="1">
    <source>
        <dbReference type="PROSITE" id="PS51819"/>
    </source>
</evidence>
<name>A0A1C5IGW7_9ACTN</name>
<dbReference type="InterPro" id="IPR029068">
    <property type="entry name" value="Glyas_Bleomycin-R_OHBP_Dase"/>
</dbReference>
<accession>A0A1C5IGW7</accession>
<dbReference type="RefSeq" id="WP_088994578.1">
    <property type="nucleotide sequence ID" value="NZ_LT607750.1"/>
</dbReference>
<evidence type="ECO:0000313" key="2">
    <source>
        <dbReference type="EMBL" id="SCG57313.1"/>
    </source>
</evidence>
<dbReference type="Gene3D" id="3.30.720.120">
    <property type="match status" value="1"/>
</dbReference>
<dbReference type="EMBL" id="LT607750">
    <property type="protein sequence ID" value="SCG57313.1"/>
    <property type="molecule type" value="Genomic_DNA"/>
</dbReference>
<dbReference type="SUPFAM" id="SSF54593">
    <property type="entry name" value="Glyoxalase/Bleomycin resistance protein/Dihydroxybiphenyl dioxygenase"/>
    <property type="match status" value="1"/>
</dbReference>
<protein>
    <submittedName>
        <fullName evidence="2">Uncharacterized conserved protein PhnB, glyoxalase superfamily</fullName>
    </submittedName>
</protein>
<feature type="domain" description="VOC" evidence="1">
    <location>
        <begin position="1"/>
        <end position="119"/>
    </location>
</feature>
<dbReference type="Gene3D" id="3.30.720.110">
    <property type="match status" value="1"/>
</dbReference>